<feature type="coiled-coil region" evidence="1">
    <location>
        <begin position="86"/>
        <end position="113"/>
    </location>
</feature>
<dbReference type="Proteomes" id="UP000280599">
    <property type="component" value="Unassembled WGS sequence"/>
</dbReference>
<protein>
    <submittedName>
        <fullName evidence="4">Uncharacterized protein</fullName>
    </submittedName>
</protein>
<keyword evidence="3" id="KW-1133">Transmembrane helix</keyword>
<name>A0A3M3VAB7_PSESG</name>
<gene>
    <name evidence="4" type="ORF">ALQ41_04423</name>
</gene>
<feature type="transmembrane region" description="Helical" evidence="3">
    <location>
        <begin position="12"/>
        <end position="33"/>
    </location>
</feature>
<accession>A0A3M3VAB7</accession>
<organism evidence="4 5">
    <name type="scientific">Pseudomonas savastanoi pv. glycinea</name>
    <name type="common">Pseudomonas syringae pv. glycinea</name>
    <dbReference type="NCBI Taxonomy" id="318"/>
    <lineage>
        <taxon>Bacteria</taxon>
        <taxon>Pseudomonadati</taxon>
        <taxon>Pseudomonadota</taxon>
        <taxon>Gammaproteobacteria</taxon>
        <taxon>Pseudomonadales</taxon>
        <taxon>Pseudomonadaceae</taxon>
        <taxon>Pseudomonas</taxon>
    </lineage>
</organism>
<feature type="region of interest" description="Disordered" evidence="2">
    <location>
        <begin position="147"/>
        <end position="174"/>
    </location>
</feature>
<evidence type="ECO:0000313" key="4">
    <source>
        <dbReference type="EMBL" id="RMO42498.1"/>
    </source>
</evidence>
<comment type="caution">
    <text evidence="4">The sequence shown here is derived from an EMBL/GenBank/DDBJ whole genome shotgun (WGS) entry which is preliminary data.</text>
</comment>
<keyword evidence="1" id="KW-0175">Coiled coil</keyword>
<dbReference type="AlphaFoldDB" id="A0A3M3VAB7"/>
<evidence type="ECO:0000256" key="3">
    <source>
        <dbReference type="SAM" id="Phobius"/>
    </source>
</evidence>
<evidence type="ECO:0000313" key="5">
    <source>
        <dbReference type="Proteomes" id="UP000280599"/>
    </source>
</evidence>
<sequence>MRSSMKLPLRPSLSRAAILQILALIVLIGVLVYQQWQILHLKTGFESAANLETVNAITQRINGVDDRLDAASQLKSVTIDDFRAGQQALSNRIDAVQALLKQVQEAAKDAALQGASMQEVVVMGARIEELQVKLQDLRAVEAASAQVTAAAKPKTPPSSRKSTAQTKVPEAPPPFSVVGVEYRGGERFLSVAPPGSTQLSQLNLIRPGDMVAGSNWQLNSLDDSRALFSINGSPRILPLRP</sequence>
<keyword evidence="3" id="KW-0472">Membrane</keyword>
<evidence type="ECO:0000256" key="2">
    <source>
        <dbReference type="SAM" id="MobiDB-lite"/>
    </source>
</evidence>
<reference evidence="4 5" key="1">
    <citation type="submission" date="2018-08" db="EMBL/GenBank/DDBJ databases">
        <title>Recombination of ecologically and evolutionarily significant loci maintains genetic cohesion in the Pseudomonas syringae species complex.</title>
        <authorList>
            <person name="Dillon M."/>
            <person name="Thakur S."/>
            <person name="Almeida R.N.D."/>
            <person name="Weir B.S."/>
            <person name="Guttman D.S."/>
        </authorList>
    </citation>
    <scope>NUCLEOTIDE SEQUENCE [LARGE SCALE GENOMIC DNA]</scope>
    <source>
        <strain evidence="4 5">ICMP 867</strain>
    </source>
</reference>
<dbReference type="EMBL" id="RBPT01000321">
    <property type="protein sequence ID" value="RMO42498.1"/>
    <property type="molecule type" value="Genomic_DNA"/>
</dbReference>
<feature type="compositionally biased region" description="Polar residues" evidence="2">
    <location>
        <begin position="157"/>
        <end position="166"/>
    </location>
</feature>
<keyword evidence="3" id="KW-0812">Transmembrane</keyword>
<evidence type="ECO:0000256" key="1">
    <source>
        <dbReference type="SAM" id="Coils"/>
    </source>
</evidence>
<proteinExistence type="predicted"/>